<dbReference type="Proteomes" id="UP000805841">
    <property type="component" value="Unassembled WGS sequence"/>
</dbReference>
<name>A0ABR7Z5M2_9PSED</name>
<dbReference type="RefSeq" id="WP_190423238.1">
    <property type="nucleotide sequence ID" value="NZ_JAAOCA010000024.1"/>
</dbReference>
<proteinExistence type="predicted"/>
<comment type="caution">
    <text evidence="1">The sequence shown here is derived from an EMBL/GenBank/DDBJ whole genome shotgun (WGS) entry which is preliminary data.</text>
</comment>
<dbReference type="EMBL" id="JAAOCA010000024">
    <property type="protein sequence ID" value="MBD1600707.1"/>
    <property type="molecule type" value="Genomic_DNA"/>
</dbReference>
<evidence type="ECO:0000313" key="2">
    <source>
        <dbReference type="Proteomes" id="UP000805841"/>
    </source>
</evidence>
<dbReference type="InterPro" id="IPR005624">
    <property type="entry name" value="PduO/GlcC-like"/>
</dbReference>
<evidence type="ECO:0008006" key="3">
    <source>
        <dbReference type="Google" id="ProtNLM"/>
    </source>
</evidence>
<organism evidence="1 2">
    <name type="scientific">Pseudomonas typographi</name>
    <dbReference type="NCBI Taxonomy" id="2715964"/>
    <lineage>
        <taxon>Bacteria</taxon>
        <taxon>Pseudomonadati</taxon>
        <taxon>Pseudomonadota</taxon>
        <taxon>Gammaproteobacteria</taxon>
        <taxon>Pseudomonadales</taxon>
        <taxon>Pseudomonadaceae</taxon>
        <taxon>Pseudomonas</taxon>
    </lineage>
</organism>
<protein>
    <recommendedName>
        <fullName evidence="3">GlcG protein</fullName>
    </recommendedName>
</protein>
<dbReference type="InterPro" id="IPR052517">
    <property type="entry name" value="GlcG_carb_metab_protein"/>
</dbReference>
<dbReference type="Pfam" id="PF03928">
    <property type="entry name" value="HbpS-like"/>
    <property type="match status" value="1"/>
</dbReference>
<dbReference type="Gene3D" id="3.30.450.150">
    <property type="entry name" value="Haem-degrading domain"/>
    <property type="match status" value="1"/>
</dbReference>
<dbReference type="PANTHER" id="PTHR34309">
    <property type="entry name" value="SLR1406 PROTEIN"/>
    <property type="match status" value="1"/>
</dbReference>
<keyword evidence="2" id="KW-1185">Reference proteome</keyword>
<dbReference type="PANTHER" id="PTHR34309:SF1">
    <property type="entry name" value="PROTEIN GLCG"/>
    <property type="match status" value="1"/>
</dbReference>
<dbReference type="SUPFAM" id="SSF143744">
    <property type="entry name" value="GlcG-like"/>
    <property type="match status" value="1"/>
</dbReference>
<reference evidence="1 2" key="1">
    <citation type="journal article" date="2020" name="Insects">
        <title>Bacteria Belonging to Pseudomonas typographi sp. nov. from the Bark Beetle Ips typographus Have Genomic Potential to Aid in the Host Ecology.</title>
        <authorList>
            <person name="Peral-Aranega E."/>
            <person name="Saati-Santamaria Z."/>
            <person name="Kolarik M."/>
            <person name="Rivas R."/>
            <person name="Garcia-Fraile P."/>
        </authorList>
    </citation>
    <scope>NUCLEOTIDE SEQUENCE [LARGE SCALE GENOMIC DNA]</scope>
    <source>
        <strain evidence="1 2">CA3A</strain>
    </source>
</reference>
<dbReference type="InterPro" id="IPR038084">
    <property type="entry name" value="PduO/GlcC-like_sf"/>
</dbReference>
<sequence>MKSKPTLELKDVEAIMRASVAEATKNSFPVTIAICDDGGHLLALLRLDGSSSISVDIAVGKALTAALGRRESRLYEEMVNEGRTAFTTARSVTALEGGVPVVVSGHVVGAVGVSGAKSHEDAQVAKAGALAIS</sequence>
<gene>
    <name evidence="1" type="ORF">HAQ05_18640</name>
</gene>
<evidence type="ECO:0000313" key="1">
    <source>
        <dbReference type="EMBL" id="MBD1600707.1"/>
    </source>
</evidence>
<accession>A0ABR7Z5M2</accession>